<feature type="region of interest" description="Disordered" evidence="1">
    <location>
        <begin position="81"/>
        <end position="100"/>
    </location>
</feature>
<evidence type="ECO:0000313" key="3">
    <source>
        <dbReference type="Proteomes" id="UP001469553"/>
    </source>
</evidence>
<evidence type="ECO:0000313" key="2">
    <source>
        <dbReference type="EMBL" id="MEQ2293465.1"/>
    </source>
</evidence>
<keyword evidence="3" id="KW-1185">Reference proteome</keyword>
<comment type="caution">
    <text evidence="2">The sequence shown here is derived from an EMBL/GenBank/DDBJ whole genome shotgun (WGS) entry which is preliminary data.</text>
</comment>
<protein>
    <submittedName>
        <fullName evidence="2">Uncharacterized protein</fullName>
    </submittedName>
</protein>
<feature type="compositionally biased region" description="Basic residues" evidence="1">
    <location>
        <begin position="81"/>
        <end position="93"/>
    </location>
</feature>
<sequence length="100" mass="11313">MAKIQEEYGVERSFGSATPKVGLSYIREREKGLKSFHASVDNSEKNGTFAFFVASLAERGESEPDFTAIFDVSVLDLRMSKRGRRRSSRRRKSSSSSKRE</sequence>
<evidence type="ECO:0000256" key="1">
    <source>
        <dbReference type="SAM" id="MobiDB-lite"/>
    </source>
</evidence>
<dbReference type="Proteomes" id="UP001469553">
    <property type="component" value="Unassembled WGS sequence"/>
</dbReference>
<gene>
    <name evidence="2" type="ORF">AMECASPLE_033700</name>
</gene>
<organism evidence="2 3">
    <name type="scientific">Ameca splendens</name>
    <dbReference type="NCBI Taxonomy" id="208324"/>
    <lineage>
        <taxon>Eukaryota</taxon>
        <taxon>Metazoa</taxon>
        <taxon>Chordata</taxon>
        <taxon>Craniata</taxon>
        <taxon>Vertebrata</taxon>
        <taxon>Euteleostomi</taxon>
        <taxon>Actinopterygii</taxon>
        <taxon>Neopterygii</taxon>
        <taxon>Teleostei</taxon>
        <taxon>Neoteleostei</taxon>
        <taxon>Acanthomorphata</taxon>
        <taxon>Ovalentaria</taxon>
        <taxon>Atherinomorphae</taxon>
        <taxon>Cyprinodontiformes</taxon>
        <taxon>Goodeidae</taxon>
        <taxon>Ameca</taxon>
    </lineage>
</organism>
<dbReference type="EMBL" id="JAHRIP010032841">
    <property type="protein sequence ID" value="MEQ2293465.1"/>
    <property type="molecule type" value="Genomic_DNA"/>
</dbReference>
<reference evidence="2 3" key="1">
    <citation type="submission" date="2021-06" db="EMBL/GenBank/DDBJ databases">
        <authorList>
            <person name="Palmer J.M."/>
        </authorList>
    </citation>
    <scope>NUCLEOTIDE SEQUENCE [LARGE SCALE GENOMIC DNA]</scope>
    <source>
        <strain evidence="2 3">AS_MEX2019</strain>
        <tissue evidence="2">Muscle</tissue>
    </source>
</reference>
<accession>A0ABV0YJ23</accession>
<proteinExistence type="predicted"/>
<name>A0ABV0YJ23_9TELE</name>